<dbReference type="PANTHER" id="PTHR45739:SF4">
    <property type="entry name" value="FRAS1-RELATED EXTRACELLULAR MATRIX PROTEIN 2"/>
    <property type="match status" value="1"/>
</dbReference>
<dbReference type="AlphaFoldDB" id="A0A4W5QCX9"/>
<reference evidence="3" key="1">
    <citation type="submission" date="2018-06" db="EMBL/GenBank/DDBJ databases">
        <title>Genome assembly of Danube salmon.</title>
        <authorList>
            <person name="Macqueen D.J."/>
            <person name="Gundappa M.K."/>
        </authorList>
    </citation>
    <scope>NUCLEOTIDE SEQUENCE [LARGE SCALE GENOMIC DNA]</scope>
</reference>
<dbReference type="Ensembl" id="ENSHHUT00000074210.1">
    <property type="protein sequence ID" value="ENSHHUP00000071825.1"/>
    <property type="gene ID" value="ENSHHUG00000042181.1"/>
</dbReference>
<name>A0A4W5QCX9_9TELE</name>
<dbReference type="InterPro" id="IPR051561">
    <property type="entry name" value="FRAS1_ECM"/>
</dbReference>
<sequence length="98" mass="11123">MSRILSLLMCIVMPIPVCGGVLCPGGNKLKEQQFHLDWSWISLEREHYVVDEQDTFLEVVLKRRGYLGETSFIGSYCRVGISRAYMKAFSPTPHLSAD</sequence>
<keyword evidence="1" id="KW-0732">Signal</keyword>
<reference evidence="2" key="2">
    <citation type="submission" date="2025-08" db="UniProtKB">
        <authorList>
            <consortium name="Ensembl"/>
        </authorList>
    </citation>
    <scope>IDENTIFICATION</scope>
</reference>
<reference evidence="2" key="3">
    <citation type="submission" date="2025-09" db="UniProtKB">
        <authorList>
            <consortium name="Ensembl"/>
        </authorList>
    </citation>
    <scope>IDENTIFICATION</scope>
</reference>
<dbReference type="PANTHER" id="PTHR45739">
    <property type="entry name" value="MATRIX PROTEIN, PUTATIVE-RELATED"/>
    <property type="match status" value="1"/>
</dbReference>
<dbReference type="GO" id="GO:0009653">
    <property type="term" value="P:anatomical structure morphogenesis"/>
    <property type="evidence" value="ECO:0007669"/>
    <property type="project" value="TreeGrafter"/>
</dbReference>
<protein>
    <submittedName>
        <fullName evidence="2">Uncharacterized protein</fullName>
    </submittedName>
</protein>
<feature type="signal peptide" evidence="1">
    <location>
        <begin position="1"/>
        <end position="19"/>
    </location>
</feature>
<evidence type="ECO:0000256" key="1">
    <source>
        <dbReference type="SAM" id="SignalP"/>
    </source>
</evidence>
<evidence type="ECO:0000313" key="2">
    <source>
        <dbReference type="Ensembl" id="ENSHHUP00000071825.1"/>
    </source>
</evidence>
<feature type="chain" id="PRO_5021213384" evidence="1">
    <location>
        <begin position="20"/>
        <end position="98"/>
    </location>
</feature>
<keyword evidence="3" id="KW-1185">Reference proteome</keyword>
<organism evidence="2 3">
    <name type="scientific">Hucho hucho</name>
    <name type="common">huchen</name>
    <dbReference type="NCBI Taxonomy" id="62062"/>
    <lineage>
        <taxon>Eukaryota</taxon>
        <taxon>Metazoa</taxon>
        <taxon>Chordata</taxon>
        <taxon>Craniata</taxon>
        <taxon>Vertebrata</taxon>
        <taxon>Euteleostomi</taxon>
        <taxon>Actinopterygii</taxon>
        <taxon>Neopterygii</taxon>
        <taxon>Teleostei</taxon>
        <taxon>Protacanthopterygii</taxon>
        <taxon>Salmoniformes</taxon>
        <taxon>Salmonidae</taxon>
        <taxon>Salmoninae</taxon>
        <taxon>Hucho</taxon>
    </lineage>
</organism>
<dbReference type="STRING" id="62062.ENSHHUP00000071825"/>
<accession>A0A4W5QCX9</accession>
<dbReference type="Proteomes" id="UP000314982">
    <property type="component" value="Unassembled WGS sequence"/>
</dbReference>
<evidence type="ECO:0000313" key="3">
    <source>
        <dbReference type="Proteomes" id="UP000314982"/>
    </source>
</evidence>
<proteinExistence type="predicted"/>